<evidence type="ECO:0000313" key="7">
    <source>
        <dbReference type="Proteomes" id="UP001291926"/>
    </source>
</evidence>
<comment type="similarity">
    <text evidence="1">Belongs to the 'GDSL' lipolytic enzyme family.</text>
</comment>
<gene>
    <name evidence="6" type="ORF">RD792_010243</name>
</gene>
<evidence type="ECO:0000256" key="1">
    <source>
        <dbReference type="ARBA" id="ARBA00008668"/>
    </source>
</evidence>
<evidence type="ECO:0000256" key="3">
    <source>
        <dbReference type="ARBA" id="ARBA00022801"/>
    </source>
</evidence>
<feature type="chain" id="PRO_5045043057" description="Acetylajmalan esterase-like" evidence="5">
    <location>
        <begin position="31"/>
        <end position="378"/>
    </location>
</feature>
<dbReference type="EMBL" id="JAYDYQ010002534">
    <property type="protein sequence ID" value="KAK4483067.1"/>
    <property type="molecule type" value="Genomic_DNA"/>
</dbReference>
<dbReference type="PANTHER" id="PTHR22835">
    <property type="entry name" value="ZINC FINGER FYVE DOMAIN CONTAINING PROTEIN"/>
    <property type="match status" value="1"/>
</dbReference>
<feature type="signal peptide" evidence="5">
    <location>
        <begin position="1"/>
        <end position="30"/>
    </location>
</feature>
<dbReference type="Gene3D" id="3.40.50.1110">
    <property type="entry name" value="SGNH hydrolase"/>
    <property type="match status" value="1"/>
</dbReference>
<evidence type="ECO:0000256" key="2">
    <source>
        <dbReference type="ARBA" id="ARBA00022729"/>
    </source>
</evidence>
<keyword evidence="7" id="KW-1185">Reference proteome</keyword>
<keyword evidence="4" id="KW-0325">Glycoprotein</keyword>
<organism evidence="6 7">
    <name type="scientific">Penstemon davidsonii</name>
    <dbReference type="NCBI Taxonomy" id="160366"/>
    <lineage>
        <taxon>Eukaryota</taxon>
        <taxon>Viridiplantae</taxon>
        <taxon>Streptophyta</taxon>
        <taxon>Embryophyta</taxon>
        <taxon>Tracheophyta</taxon>
        <taxon>Spermatophyta</taxon>
        <taxon>Magnoliopsida</taxon>
        <taxon>eudicotyledons</taxon>
        <taxon>Gunneridae</taxon>
        <taxon>Pentapetalae</taxon>
        <taxon>asterids</taxon>
        <taxon>lamiids</taxon>
        <taxon>Lamiales</taxon>
        <taxon>Plantaginaceae</taxon>
        <taxon>Cheloneae</taxon>
        <taxon>Penstemon</taxon>
    </lineage>
</organism>
<dbReference type="SUPFAM" id="SSF52266">
    <property type="entry name" value="SGNH hydrolase"/>
    <property type="match status" value="1"/>
</dbReference>
<keyword evidence="3" id="KW-0378">Hydrolase</keyword>
<reference evidence="6 7" key="1">
    <citation type="journal article" date="2023" name="bioRxiv">
        <title>Genome report: Whole genome sequence and annotation of Penstemon davidsonii.</title>
        <authorList>
            <person name="Ostevik K.L."/>
            <person name="Alabady M."/>
            <person name="Zhang M."/>
            <person name="Rausher M.D."/>
        </authorList>
    </citation>
    <scope>NUCLEOTIDE SEQUENCE [LARGE SCALE GENOMIC DNA]</scope>
    <source>
        <strain evidence="6">DNT005</strain>
        <tissue evidence="6">Whole leaf</tissue>
    </source>
</reference>
<comment type="caution">
    <text evidence="6">The sequence shown here is derived from an EMBL/GenBank/DDBJ whole genome shotgun (WGS) entry which is preliminary data.</text>
</comment>
<dbReference type="InterPro" id="IPR036514">
    <property type="entry name" value="SGNH_hydro_sf"/>
</dbReference>
<name>A0ABR0D1B4_9LAMI</name>
<keyword evidence="2 5" id="KW-0732">Signal</keyword>
<dbReference type="PANTHER" id="PTHR22835:SF517">
    <property type="entry name" value="GDSL-LIKE LIPASE_ACYLHYDROLASE FAMILY PROTEIN, EXPRESSED"/>
    <property type="match status" value="1"/>
</dbReference>
<evidence type="ECO:0000313" key="6">
    <source>
        <dbReference type="EMBL" id="KAK4483067.1"/>
    </source>
</evidence>
<protein>
    <recommendedName>
        <fullName evidence="8">Acetylajmalan esterase-like</fullName>
    </recommendedName>
</protein>
<dbReference type="Proteomes" id="UP001291926">
    <property type="component" value="Unassembled WGS sequence"/>
</dbReference>
<dbReference type="InterPro" id="IPR001087">
    <property type="entry name" value="GDSL"/>
</dbReference>
<evidence type="ECO:0000256" key="4">
    <source>
        <dbReference type="ARBA" id="ARBA00023180"/>
    </source>
</evidence>
<sequence length="378" mass="42351">MSSFSHKIFGSILLITFMFFLSYVPQYNNAHPLEICKFNQIYQLGDSISDTGNLIREIPIGASSAFSRHPYGETFFKNATGRCSNGLLMIDYIAMAAGLPFVPPYKNIDADFRYGVNFAVAGSTALPSEVLASKNIFSPVTTSSLNVQLEWMSSYFNSICLNDRDCGEKLQNALFMVGEIGGNDYNYAIFQGKTMDELKNMVPEVVDTIIQAVEKIISFGATRVVVPGNFPIGCLPIYQTAFKTNISESYDDNQCLKELNDFATYHNEQLQQALVSLKQKKPNAIIIYGDYYNAYRFLHEYASSRGIDTQKACCGIGGKYNFNMTRMCGAPDVPVCSNPNGFMSWDGVHLTQEGYKIMVGWLVHNNIFRELELWCTML</sequence>
<dbReference type="InterPro" id="IPR035669">
    <property type="entry name" value="SGNH_plant_lipase-like"/>
</dbReference>
<evidence type="ECO:0008006" key="8">
    <source>
        <dbReference type="Google" id="ProtNLM"/>
    </source>
</evidence>
<accession>A0ABR0D1B4</accession>
<evidence type="ECO:0000256" key="5">
    <source>
        <dbReference type="SAM" id="SignalP"/>
    </source>
</evidence>
<dbReference type="CDD" id="cd01837">
    <property type="entry name" value="SGNH_plant_lipase_like"/>
    <property type="match status" value="1"/>
</dbReference>
<proteinExistence type="inferred from homology"/>
<dbReference type="Pfam" id="PF00657">
    <property type="entry name" value="Lipase_GDSL"/>
    <property type="match status" value="1"/>
</dbReference>